<dbReference type="SUPFAM" id="SSF53383">
    <property type="entry name" value="PLP-dependent transferases"/>
    <property type="match status" value="1"/>
</dbReference>
<accession>A0ABV9MFS8</accession>
<dbReference type="Proteomes" id="UP001595932">
    <property type="component" value="Unassembled WGS sequence"/>
</dbReference>
<dbReference type="InterPro" id="IPR015421">
    <property type="entry name" value="PyrdxlP-dep_Trfase_major"/>
</dbReference>
<dbReference type="PANTHER" id="PTHR43525">
    <property type="entry name" value="PROTEIN MALY"/>
    <property type="match status" value="1"/>
</dbReference>
<reference evidence="8" key="1">
    <citation type="journal article" date="2019" name="Int. J. Syst. Evol. Microbiol.">
        <title>The Global Catalogue of Microorganisms (GCM) 10K type strain sequencing project: providing services to taxonomists for standard genome sequencing and annotation.</title>
        <authorList>
            <consortium name="The Broad Institute Genomics Platform"/>
            <consortium name="The Broad Institute Genome Sequencing Center for Infectious Disease"/>
            <person name="Wu L."/>
            <person name="Ma J."/>
        </authorList>
    </citation>
    <scope>NUCLEOTIDE SEQUENCE [LARGE SCALE GENOMIC DNA]</scope>
    <source>
        <strain evidence="8">CGMCC 1.12151</strain>
    </source>
</reference>
<keyword evidence="4 7" id="KW-0456">Lyase</keyword>
<dbReference type="InterPro" id="IPR027619">
    <property type="entry name" value="C-S_lyase_PatB-like"/>
</dbReference>
<organism evidence="7 8">
    <name type="scientific">Planococcus dechangensis</name>
    <dbReference type="NCBI Taxonomy" id="1176255"/>
    <lineage>
        <taxon>Bacteria</taxon>
        <taxon>Bacillati</taxon>
        <taxon>Bacillota</taxon>
        <taxon>Bacilli</taxon>
        <taxon>Bacillales</taxon>
        <taxon>Caryophanaceae</taxon>
        <taxon>Planococcus</taxon>
    </lineage>
</organism>
<comment type="cofactor">
    <cofactor evidence="1">
        <name>pyridoxal 5'-phosphate</name>
        <dbReference type="ChEBI" id="CHEBI:597326"/>
    </cofactor>
</comment>
<comment type="similarity">
    <text evidence="5">Belongs to the class-II pyridoxal-phosphate-dependent aminotransferase family. MalY/PatB cystathionine beta-lyase subfamily.</text>
</comment>
<dbReference type="InterPro" id="IPR004839">
    <property type="entry name" value="Aminotransferase_I/II_large"/>
</dbReference>
<dbReference type="InterPro" id="IPR015422">
    <property type="entry name" value="PyrdxlP-dep_Trfase_small"/>
</dbReference>
<feature type="domain" description="Aminotransferase class I/classII large" evidence="6">
    <location>
        <begin position="36"/>
        <end position="380"/>
    </location>
</feature>
<dbReference type="PANTHER" id="PTHR43525:SF1">
    <property type="entry name" value="PROTEIN MALY"/>
    <property type="match status" value="1"/>
</dbReference>
<evidence type="ECO:0000256" key="5">
    <source>
        <dbReference type="ARBA" id="ARBA00037974"/>
    </source>
</evidence>
<dbReference type="RefSeq" id="WP_377279628.1">
    <property type="nucleotide sequence ID" value="NZ_JBHSGL010000014.1"/>
</dbReference>
<evidence type="ECO:0000256" key="2">
    <source>
        <dbReference type="ARBA" id="ARBA00012224"/>
    </source>
</evidence>
<dbReference type="CDD" id="cd00609">
    <property type="entry name" value="AAT_like"/>
    <property type="match status" value="1"/>
</dbReference>
<evidence type="ECO:0000256" key="3">
    <source>
        <dbReference type="ARBA" id="ARBA00022898"/>
    </source>
</evidence>
<dbReference type="EC" id="4.4.1.13" evidence="2"/>
<dbReference type="GO" id="GO:0047804">
    <property type="term" value="F:cysteine-S-conjugate beta-lyase activity"/>
    <property type="evidence" value="ECO:0007669"/>
    <property type="project" value="UniProtKB-EC"/>
</dbReference>
<gene>
    <name evidence="7" type="ORF">ACFO5U_13560</name>
</gene>
<dbReference type="NCBIfam" id="TIGR04350">
    <property type="entry name" value="C_S_lyase_PatB"/>
    <property type="match status" value="1"/>
</dbReference>
<dbReference type="InterPro" id="IPR051798">
    <property type="entry name" value="Class-II_PLP-Dep_Aminotrans"/>
</dbReference>
<dbReference type="Gene3D" id="3.40.640.10">
    <property type="entry name" value="Type I PLP-dependent aspartate aminotransferase-like (Major domain)"/>
    <property type="match status" value="1"/>
</dbReference>
<dbReference type="InterPro" id="IPR015424">
    <property type="entry name" value="PyrdxlP-dep_Trfase"/>
</dbReference>
<dbReference type="Gene3D" id="3.90.1150.10">
    <property type="entry name" value="Aspartate Aminotransferase, domain 1"/>
    <property type="match status" value="1"/>
</dbReference>
<evidence type="ECO:0000256" key="4">
    <source>
        <dbReference type="ARBA" id="ARBA00023239"/>
    </source>
</evidence>
<evidence type="ECO:0000259" key="6">
    <source>
        <dbReference type="Pfam" id="PF00155"/>
    </source>
</evidence>
<dbReference type="EMBL" id="JBHSGL010000014">
    <property type="protein sequence ID" value="MFC4713889.1"/>
    <property type="molecule type" value="Genomic_DNA"/>
</dbReference>
<dbReference type="Pfam" id="PF00155">
    <property type="entry name" value="Aminotran_1_2"/>
    <property type="match status" value="1"/>
</dbReference>
<evidence type="ECO:0000313" key="7">
    <source>
        <dbReference type="EMBL" id="MFC4713889.1"/>
    </source>
</evidence>
<protein>
    <recommendedName>
        <fullName evidence="2">cysteine-S-conjugate beta-lyase</fullName>
        <ecNumber evidence="2">4.4.1.13</ecNumber>
    </recommendedName>
</protein>
<evidence type="ECO:0000256" key="1">
    <source>
        <dbReference type="ARBA" id="ARBA00001933"/>
    </source>
</evidence>
<keyword evidence="8" id="KW-1185">Reference proteome</keyword>
<sequence>MFDGVHDRRDSRSVKWERMEKIYGIDDASDVLPMWVADMDFPAPPAVTNALRERLEHPIFGYSYICEECKTAAAHWQKKRHGLSIDTAWMLFHQGVIPAMASIIDVFTVRGDKILVTPPVYPPFFSIPKNLGREVLYSMLQEQDGDYQIDFADFEDKLQQSRLFILCNPHNPVGKLWAASELEHIIELCAKHDVLILSDEIHSDLIHHGETHTPLLSVAGTERDRIFTCLAPTKTFNLAGIQAAMIVASDPRKRSLLEQHMQAHGTGALNAFAPVAWKAAYEQGEAWLSELLEVLSQHISYAIERLEREVPGLKIKRPQSTYLLWIDYRALGLSEQEAMQRLLQKGKVALEPGSKYGEGGRGFLRMNIACPKSSLQDGVSRVIRALGPARNA</sequence>
<evidence type="ECO:0000313" key="8">
    <source>
        <dbReference type="Proteomes" id="UP001595932"/>
    </source>
</evidence>
<keyword evidence="3" id="KW-0663">Pyridoxal phosphate</keyword>
<proteinExistence type="inferred from homology"/>
<name>A0ABV9MFS8_9BACL</name>
<comment type="caution">
    <text evidence="7">The sequence shown here is derived from an EMBL/GenBank/DDBJ whole genome shotgun (WGS) entry which is preliminary data.</text>
</comment>